<feature type="compositionally biased region" description="Basic and acidic residues" evidence="5">
    <location>
        <begin position="1"/>
        <end position="16"/>
    </location>
</feature>
<dbReference type="SMART" id="SM00360">
    <property type="entry name" value="RRM"/>
    <property type="match status" value="1"/>
</dbReference>
<dbReference type="GO" id="GO:0005730">
    <property type="term" value="C:nucleolus"/>
    <property type="evidence" value="ECO:0007669"/>
    <property type="project" value="UniProtKB-SubCell"/>
</dbReference>
<comment type="subcellular location">
    <subcellularLocation>
        <location evidence="1">Nucleus</location>
        <location evidence="1">Nucleolus</location>
    </subcellularLocation>
</comment>
<feature type="compositionally biased region" description="Basic residues" evidence="5">
    <location>
        <begin position="314"/>
        <end position="324"/>
    </location>
</feature>
<feature type="region of interest" description="Disordered" evidence="5">
    <location>
        <begin position="314"/>
        <end position="457"/>
    </location>
</feature>
<feature type="compositionally biased region" description="Basic residues" evidence="5">
    <location>
        <begin position="17"/>
        <end position="26"/>
    </location>
</feature>
<reference evidence="7" key="1">
    <citation type="submission" date="2021-01" db="EMBL/GenBank/DDBJ databases">
        <authorList>
            <person name="Corre E."/>
            <person name="Pelletier E."/>
            <person name="Niang G."/>
            <person name="Scheremetjew M."/>
            <person name="Finn R."/>
            <person name="Kale V."/>
            <person name="Holt S."/>
            <person name="Cochrane G."/>
            <person name="Meng A."/>
            <person name="Brown T."/>
            <person name="Cohen L."/>
        </authorList>
    </citation>
    <scope>NUCLEOTIDE SEQUENCE</scope>
    <source>
        <strain evidence="7">CCMP1897</strain>
    </source>
</reference>
<dbReference type="PANTHER" id="PTHR46754">
    <property type="entry name" value="MKI67 FHA DOMAIN-INTERACTING NUCLEOLAR PHOSPHOPROTEIN"/>
    <property type="match status" value="1"/>
</dbReference>
<keyword evidence="2 4" id="KW-0694">RNA-binding</keyword>
<accession>A0A6U9Q094</accession>
<feature type="region of interest" description="Disordered" evidence="5">
    <location>
        <begin position="188"/>
        <end position="207"/>
    </location>
</feature>
<sequence>MEAKKEGKGSNKEGKGRGRIRRRTALKHGETVEPPKAGHVIYIGHIPHGFYEDQMKEYFSQFGKVTRIRLSRNKKTGKSKHYAFVEFGNAEVAEIAAQAMNGYMMFTQRLDTHIMKDEDLHPELFKGANQKFKVLPRQRLEREKLAQPKTAEQVKKNLDRLQKKDNKRRRKLQEAGIEYDFEGVLPGAHKRTKKEGSEDQPIPEEIKEIVKSTKTSVERKRGEMKTAQEKAINRTPKNEATLPKAPAKVINTAEMPQVTNTASTGDKATKGMSLVSSANRNTKTTAMDTQNTPKARGAVSVPNDFKTPEARIIAKRSPKTRAAKAARAAATADHGDKMSLDTPAIDMPVETPVAKRAARTPAAKKPEEAPAAKGAARTPAAKKPEETPATRKSTATLAAGRATKSAASELEEETPARIAAKTPSKGARTASSTKTVPVRKKSFSPPARRVTRSQVKQ</sequence>
<dbReference type="GO" id="GO:0003723">
    <property type="term" value="F:RNA binding"/>
    <property type="evidence" value="ECO:0007669"/>
    <property type="project" value="UniProtKB-UniRule"/>
</dbReference>
<feature type="region of interest" description="Disordered" evidence="5">
    <location>
        <begin position="1"/>
        <end position="31"/>
    </location>
</feature>
<evidence type="ECO:0000256" key="1">
    <source>
        <dbReference type="ARBA" id="ARBA00004604"/>
    </source>
</evidence>
<evidence type="ECO:0000256" key="5">
    <source>
        <dbReference type="SAM" id="MobiDB-lite"/>
    </source>
</evidence>
<evidence type="ECO:0000256" key="2">
    <source>
        <dbReference type="ARBA" id="ARBA00022884"/>
    </source>
</evidence>
<feature type="compositionally biased region" description="Polar residues" evidence="5">
    <location>
        <begin position="274"/>
        <end position="293"/>
    </location>
</feature>
<gene>
    <name evidence="7" type="ORF">PSAL00342_LOCUS1568</name>
    <name evidence="8" type="ORF">PSAL00342_LOCUS1569</name>
</gene>
<evidence type="ECO:0000259" key="6">
    <source>
        <dbReference type="PROSITE" id="PS50102"/>
    </source>
</evidence>
<proteinExistence type="predicted"/>
<feature type="domain" description="RRM" evidence="6">
    <location>
        <begin position="39"/>
        <end position="117"/>
    </location>
</feature>
<keyword evidence="3" id="KW-0539">Nucleus</keyword>
<dbReference type="AlphaFoldDB" id="A0A6U9Q094"/>
<dbReference type="EMBL" id="HBIS01001775">
    <property type="protein sequence ID" value="CAE0607752.1"/>
    <property type="molecule type" value="Transcribed_RNA"/>
</dbReference>
<evidence type="ECO:0000313" key="7">
    <source>
        <dbReference type="EMBL" id="CAE0607751.1"/>
    </source>
</evidence>
<dbReference type="PROSITE" id="PS50102">
    <property type="entry name" value="RRM"/>
    <property type="match status" value="1"/>
</dbReference>
<evidence type="ECO:0000313" key="8">
    <source>
        <dbReference type="EMBL" id="CAE0607752.1"/>
    </source>
</evidence>
<dbReference type="InterPro" id="IPR000504">
    <property type="entry name" value="RRM_dom"/>
</dbReference>
<name>A0A6U9Q094_9CHLO</name>
<dbReference type="InterPro" id="IPR035979">
    <property type="entry name" value="RBD_domain_sf"/>
</dbReference>
<feature type="compositionally biased region" description="Low complexity" evidence="5">
    <location>
        <begin position="371"/>
        <end position="381"/>
    </location>
</feature>
<feature type="region of interest" description="Disordered" evidence="5">
    <location>
        <begin position="262"/>
        <end position="302"/>
    </location>
</feature>
<organism evidence="7">
    <name type="scientific">Picocystis salinarum</name>
    <dbReference type="NCBI Taxonomy" id="88271"/>
    <lineage>
        <taxon>Eukaryota</taxon>
        <taxon>Viridiplantae</taxon>
        <taxon>Chlorophyta</taxon>
        <taxon>Picocystophyceae</taxon>
        <taxon>Picocystales</taxon>
        <taxon>Picocystaceae</taxon>
        <taxon>Picocystis</taxon>
    </lineage>
</organism>
<dbReference type="SUPFAM" id="SSF54928">
    <property type="entry name" value="RNA-binding domain, RBD"/>
    <property type="match status" value="1"/>
</dbReference>
<dbReference type="EMBL" id="HBIS01001774">
    <property type="protein sequence ID" value="CAE0607751.1"/>
    <property type="molecule type" value="Transcribed_RNA"/>
</dbReference>
<dbReference type="InterPro" id="IPR012677">
    <property type="entry name" value="Nucleotide-bd_a/b_plait_sf"/>
</dbReference>
<feature type="region of interest" description="Disordered" evidence="5">
    <location>
        <begin position="213"/>
        <end position="232"/>
    </location>
</feature>
<evidence type="ECO:0000256" key="3">
    <source>
        <dbReference type="ARBA" id="ARBA00023242"/>
    </source>
</evidence>
<protein>
    <recommendedName>
        <fullName evidence="6">RRM domain-containing protein</fullName>
    </recommendedName>
</protein>
<dbReference type="Pfam" id="PF00076">
    <property type="entry name" value="RRM_1"/>
    <property type="match status" value="1"/>
</dbReference>
<evidence type="ECO:0000256" key="4">
    <source>
        <dbReference type="PROSITE-ProRule" id="PRU00176"/>
    </source>
</evidence>
<dbReference type="Gene3D" id="3.30.70.330">
    <property type="match status" value="1"/>
</dbReference>
<feature type="compositionally biased region" description="Low complexity" evidence="5">
    <location>
        <begin position="351"/>
        <end position="363"/>
    </location>
</feature>
<dbReference type="CDD" id="cd12307">
    <property type="entry name" value="RRM_NIFK_like"/>
    <property type="match status" value="1"/>
</dbReference>